<gene>
    <name evidence="1" type="ORF">TNCT_362431</name>
</gene>
<evidence type="ECO:0000313" key="2">
    <source>
        <dbReference type="Proteomes" id="UP000887116"/>
    </source>
</evidence>
<dbReference type="Proteomes" id="UP000887116">
    <property type="component" value="Unassembled WGS sequence"/>
</dbReference>
<organism evidence="1 2">
    <name type="scientific">Trichonephila clavata</name>
    <name type="common">Joro spider</name>
    <name type="synonym">Nephila clavata</name>
    <dbReference type="NCBI Taxonomy" id="2740835"/>
    <lineage>
        <taxon>Eukaryota</taxon>
        <taxon>Metazoa</taxon>
        <taxon>Ecdysozoa</taxon>
        <taxon>Arthropoda</taxon>
        <taxon>Chelicerata</taxon>
        <taxon>Arachnida</taxon>
        <taxon>Araneae</taxon>
        <taxon>Araneomorphae</taxon>
        <taxon>Entelegynae</taxon>
        <taxon>Araneoidea</taxon>
        <taxon>Nephilidae</taxon>
        <taxon>Trichonephila</taxon>
    </lineage>
</organism>
<evidence type="ECO:0000313" key="1">
    <source>
        <dbReference type="EMBL" id="GFQ83211.1"/>
    </source>
</evidence>
<dbReference type="AlphaFoldDB" id="A0A8X6KT10"/>
<proteinExistence type="predicted"/>
<name>A0A8X6KT10_TRICU</name>
<reference evidence="1" key="1">
    <citation type="submission" date="2020-07" db="EMBL/GenBank/DDBJ databases">
        <title>Multicomponent nature underlies the extraordinary mechanical properties of spider dragline silk.</title>
        <authorList>
            <person name="Kono N."/>
            <person name="Nakamura H."/>
            <person name="Mori M."/>
            <person name="Yoshida Y."/>
            <person name="Ohtoshi R."/>
            <person name="Malay A.D."/>
            <person name="Moran D.A.P."/>
            <person name="Tomita M."/>
            <person name="Numata K."/>
            <person name="Arakawa K."/>
        </authorList>
    </citation>
    <scope>NUCLEOTIDE SEQUENCE</scope>
</reference>
<accession>A0A8X6KT10</accession>
<dbReference type="EMBL" id="BMAO01022628">
    <property type="protein sequence ID" value="GFQ83211.1"/>
    <property type="molecule type" value="Genomic_DNA"/>
</dbReference>
<protein>
    <submittedName>
        <fullName evidence="1">Uncharacterized protein</fullName>
    </submittedName>
</protein>
<keyword evidence="2" id="KW-1185">Reference proteome</keyword>
<comment type="caution">
    <text evidence="1">The sequence shown here is derived from an EMBL/GenBank/DDBJ whole genome shotgun (WGS) entry which is preliminary data.</text>
</comment>
<sequence length="114" mass="12795">MRPNHQPLNKYSAEKGTYHSVAVSQDSSADLFIHSKPTHRFLVAKASPVNNASIANVIAKYQSMVWSRNSSISQEFFSSCRANGKQYGAPMLDFVFELKNTRLVVGILKRSQFN</sequence>